<feature type="transmembrane region" description="Helical" evidence="1">
    <location>
        <begin position="60"/>
        <end position="82"/>
    </location>
</feature>
<evidence type="ECO:0000313" key="2">
    <source>
        <dbReference type="EMBL" id="MBJ7598619.1"/>
    </source>
</evidence>
<accession>A0A934K4C8</accession>
<dbReference type="Pfam" id="PF06197">
    <property type="entry name" value="DUF998"/>
    <property type="match status" value="1"/>
</dbReference>
<protein>
    <submittedName>
        <fullName evidence="2">DUF998 domain-containing protein</fullName>
    </submittedName>
</protein>
<reference evidence="2" key="1">
    <citation type="submission" date="2020-10" db="EMBL/GenBank/DDBJ databases">
        <title>Ca. Dormibacterota MAGs.</title>
        <authorList>
            <person name="Montgomery K."/>
        </authorList>
    </citation>
    <scope>NUCLEOTIDE SEQUENCE [LARGE SCALE GENOMIC DNA]</scope>
    <source>
        <strain evidence="2">SC8812_S17_10</strain>
    </source>
</reference>
<dbReference type="EMBL" id="JAEKNR010000118">
    <property type="protein sequence ID" value="MBJ7598619.1"/>
    <property type="molecule type" value="Genomic_DNA"/>
</dbReference>
<sequence length="240" mass="25017">MSYMLEKETAKPLTATQLAAACVALAGAAATVLLLAGLHLLSPEFDLRWRMVSEYANGHYGWVLSLMFASWAVSSWSVALAIRSRVESRDGRIGLVLLAVSGLGEAGGSVFDLNNPLHDVAGALGIPCLPVAAMLISVSLGHTRPRPNARRVLLLTANLTWVSLALLVVTFIVMIVTYVQAGGDVTTASSKVPALPSGVIALVGLTNRLLVVADCLWVAVVAGQAISLPGRALVALGTAR</sequence>
<keyword evidence="1" id="KW-0812">Transmembrane</keyword>
<dbReference type="RefSeq" id="WP_338201771.1">
    <property type="nucleotide sequence ID" value="NZ_JAEKNR010000118.1"/>
</dbReference>
<comment type="caution">
    <text evidence="2">The sequence shown here is derived from an EMBL/GenBank/DDBJ whole genome shotgun (WGS) entry which is preliminary data.</text>
</comment>
<dbReference type="PROSITE" id="PS51257">
    <property type="entry name" value="PROKAR_LIPOPROTEIN"/>
    <property type="match status" value="1"/>
</dbReference>
<feature type="transmembrane region" description="Helical" evidence="1">
    <location>
        <begin position="120"/>
        <end position="140"/>
    </location>
</feature>
<feature type="transmembrane region" description="Helical" evidence="1">
    <location>
        <begin position="12"/>
        <end position="40"/>
    </location>
</feature>
<keyword evidence="1" id="KW-1133">Transmembrane helix</keyword>
<evidence type="ECO:0000313" key="3">
    <source>
        <dbReference type="Proteomes" id="UP000612893"/>
    </source>
</evidence>
<evidence type="ECO:0000256" key="1">
    <source>
        <dbReference type="SAM" id="Phobius"/>
    </source>
</evidence>
<proteinExistence type="predicted"/>
<keyword evidence="1" id="KW-0472">Membrane</keyword>
<feature type="transmembrane region" description="Helical" evidence="1">
    <location>
        <begin position="199"/>
        <end position="222"/>
    </location>
</feature>
<feature type="transmembrane region" description="Helical" evidence="1">
    <location>
        <begin position="94"/>
        <end position="114"/>
    </location>
</feature>
<dbReference type="Proteomes" id="UP000612893">
    <property type="component" value="Unassembled WGS sequence"/>
</dbReference>
<gene>
    <name evidence="2" type="ORF">JF922_11110</name>
</gene>
<feature type="transmembrane region" description="Helical" evidence="1">
    <location>
        <begin position="152"/>
        <end position="179"/>
    </location>
</feature>
<keyword evidence="3" id="KW-1185">Reference proteome</keyword>
<organism evidence="2 3">
    <name type="scientific">Candidatus Nephthysia bennettiae</name>
    <dbReference type="NCBI Taxonomy" id="3127016"/>
    <lineage>
        <taxon>Bacteria</taxon>
        <taxon>Bacillati</taxon>
        <taxon>Candidatus Dormiibacterota</taxon>
        <taxon>Candidatus Dormibacteria</taxon>
        <taxon>Candidatus Dormibacterales</taxon>
        <taxon>Candidatus Dormibacteraceae</taxon>
        <taxon>Candidatus Nephthysia</taxon>
    </lineage>
</organism>
<name>A0A934K4C8_9BACT</name>
<dbReference type="AlphaFoldDB" id="A0A934K4C8"/>
<dbReference type="InterPro" id="IPR009339">
    <property type="entry name" value="DUF998"/>
</dbReference>